<feature type="domain" description="TonB-dependent transporter Oar-like beta-barrel" evidence="1">
    <location>
        <begin position="17"/>
        <end position="116"/>
    </location>
</feature>
<dbReference type="Pfam" id="PF25183">
    <property type="entry name" value="OMP_b-brl_4"/>
    <property type="match status" value="1"/>
</dbReference>
<accession>A0A7V8NPU6</accession>
<reference evidence="2" key="1">
    <citation type="submission" date="2020-06" db="EMBL/GenBank/DDBJ databases">
        <title>Legume-microbial interactions unlock mineral nutrients during tropical forest succession.</title>
        <authorList>
            <person name="Epihov D.Z."/>
        </authorList>
    </citation>
    <scope>NUCLEOTIDE SEQUENCE [LARGE SCALE GENOMIC DNA]</scope>
    <source>
        <strain evidence="2">Pan2503</strain>
    </source>
</reference>
<comment type="caution">
    <text evidence="2">The sequence shown here is derived from an EMBL/GenBank/DDBJ whole genome shotgun (WGS) entry which is preliminary data.</text>
</comment>
<dbReference type="Proteomes" id="UP000567293">
    <property type="component" value="Unassembled WGS sequence"/>
</dbReference>
<sequence>MREACSNSSGCGTAYTTTSAAANVTIRPDCLSNPNLSDPSISRWFNSASFGASAPGRYGTCGTGVIIGPTLNVWHAGIFKTITFEERLRVRAELTATNILNHPNYNDPTLNISQGGQRRCDQRCGRFLERFRGVNPARSELYRDRG</sequence>
<protein>
    <recommendedName>
        <fullName evidence="1">TonB-dependent transporter Oar-like beta-barrel domain-containing protein</fullName>
    </recommendedName>
</protein>
<keyword evidence="3" id="KW-1185">Reference proteome</keyword>
<dbReference type="EMBL" id="JACDQQ010000933">
    <property type="protein sequence ID" value="MBA0085263.1"/>
    <property type="molecule type" value="Genomic_DNA"/>
</dbReference>
<dbReference type="InterPro" id="IPR057601">
    <property type="entry name" value="Oar-like_b-barrel"/>
</dbReference>
<organism evidence="2 3">
    <name type="scientific">Candidatus Acidiferrum panamense</name>
    <dbReference type="NCBI Taxonomy" id="2741543"/>
    <lineage>
        <taxon>Bacteria</taxon>
        <taxon>Pseudomonadati</taxon>
        <taxon>Acidobacteriota</taxon>
        <taxon>Terriglobia</taxon>
        <taxon>Candidatus Acidiferrales</taxon>
        <taxon>Candidatus Acidiferrum</taxon>
    </lineage>
</organism>
<evidence type="ECO:0000313" key="3">
    <source>
        <dbReference type="Proteomes" id="UP000567293"/>
    </source>
</evidence>
<name>A0A7V8NPU6_9BACT</name>
<proteinExistence type="predicted"/>
<gene>
    <name evidence="2" type="ORF">HRJ53_09715</name>
</gene>
<evidence type="ECO:0000259" key="1">
    <source>
        <dbReference type="Pfam" id="PF25183"/>
    </source>
</evidence>
<dbReference type="AlphaFoldDB" id="A0A7V8NPU6"/>
<evidence type="ECO:0000313" key="2">
    <source>
        <dbReference type="EMBL" id="MBA0085263.1"/>
    </source>
</evidence>